<proteinExistence type="predicted"/>
<gene>
    <name evidence="1" type="ORF">M9Y10_036057</name>
</gene>
<sequence length="108" mass="12465">MNAFYSEHSKASIRARARLQLLRLKAQTEKLEAVLDLLVKYVDPKNYEKIMKDTNSKITPEYYQVLSVFSKKFGDINPDDYGRFNVIKALCAMHSKAEIIQGIYAVLF</sequence>
<evidence type="ECO:0008006" key="3">
    <source>
        <dbReference type="Google" id="ProtNLM"/>
    </source>
</evidence>
<evidence type="ECO:0000313" key="2">
    <source>
        <dbReference type="Proteomes" id="UP001470230"/>
    </source>
</evidence>
<name>A0ABR2GVZ7_9EUKA</name>
<organism evidence="1 2">
    <name type="scientific">Tritrichomonas musculus</name>
    <dbReference type="NCBI Taxonomy" id="1915356"/>
    <lineage>
        <taxon>Eukaryota</taxon>
        <taxon>Metamonada</taxon>
        <taxon>Parabasalia</taxon>
        <taxon>Tritrichomonadida</taxon>
        <taxon>Tritrichomonadidae</taxon>
        <taxon>Tritrichomonas</taxon>
    </lineage>
</organism>
<dbReference type="Proteomes" id="UP001470230">
    <property type="component" value="Unassembled WGS sequence"/>
</dbReference>
<evidence type="ECO:0000313" key="1">
    <source>
        <dbReference type="EMBL" id="KAK8838105.1"/>
    </source>
</evidence>
<reference evidence="1 2" key="1">
    <citation type="submission" date="2024-04" db="EMBL/GenBank/DDBJ databases">
        <title>Tritrichomonas musculus Genome.</title>
        <authorList>
            <person name="Alves-Ferreira E."/>
            <person name="Grigg M."/>
            <person name="Lorenzi H."/>
            <person name="Galac M."/>
        </authorList>
    </citation>
    <scope>NUCLEOTIDE SEQUENCE [LARGE SCALE GENOMIC DNA]</scope>
    <source>
        <strain evidence="1 2">EAF2021</strain>
    </source>
</reference>
<keyword evidence="2" id="KW-1185">Reference proteome</keyword>
<protein>
    <recommendedName>
        <fullName evidence="3">Clathrin/coatomer adaptor adaptin-like N-terminal domain-containing protein</fullName>
    </recommendedName>
</protein>
<comment type="caution">
    <text evidence="1">The sequence shown here is derived from an EMBL/GenBank/DDBJ whole genome shotgun (WGS) entry which is preliminary data.</text>
</comment>
<dbReference type="EMBL" id="JAPFFF010000057">
    <property type="protein sequence ID" value="KAK8838105.1"/>
    <property type="molecule type" value="Genomic_DNA"/>
</dbReference>
<accession>A0ABR2GVZ7</accession>